<sequence length="146" mass="16870">MKRSFVMEFVVPKDILTEAEADRFYFTRISVKNGSKIITGDFKDDIGVGRTIEPQSPYNITRSSDKIIRFLDLKFRMPKTPSIVKKTHGIEWYLSLDEDGVLSLKHHTMVYPSDYLLAEMNSETEFSLTPNQTTTIQAIFNRDILQ</sequence>
<keyword evidence="1" id="KW-1185">Reference proteome</keyword>
<dbReference type="AlphaFoldDB" id="A0A914PLH9"/>
<protein>
    <submittedName>
        <fullName evidence="2">Uncharacterized protein</fullName>
    </submittedName>
</protein>
<evidence type="ECO:0000313" key="1">
    <source>
        <dbReference type="Proteomes" id="UP000887578"/>
    </source>
</evidence>
<reference evidence="2" key="1">
    <citation type="submission" date="2022-11" db="UniProtKB">
        <authorList>
            <consortium name="WormBaseParasite"/>
        </authorList>
    </citation>
    <scope>IDENTIFICATION</scope>
</reference>
<dbReference type="Proteomes" id="UP000887578">
    <property type="component" value="Unplaced"/>
</dbReference>
<name>A0A914PLH9_9BILA</name>
<proteinExistence type="predicted"/>
<evidence type="ECO:0000313" key="2">
    <source>
        <dbReference type="WBParaSite" id="PDA_v2.g19318.t1"/>
    </source>
</evidence>
<organism evidence="1 2">
    <name type="scientific">Panagrolaimus davidi</name>
    <dbReference type="NCBI Taxonomy" id="227884"/>
    <lineage>
        <taxon>Eukaryota</taxon>
        <taxon>Metazoa</taxon>
        <taxon>Ecdysozoa</taxon>
        <taxon>Nematoda</taxon>
        <taxon>Chromadorea</taxon>
        <taxon>Rhabditida</taxon>
        <taxon>Tylenchina</taxon>
        <taxon>Panagrolaimomorpha</taxon>
        <taxon>Panagrolaimoidea</taxon>
        <taxon>Panagrolaimidae</taxon>
        <taxon>Panagrolaimus</taxon>
    </lineage>
</organism>
<accession>A0A914PLH9</accession>
<dbReference type="WBParaSite" id="PDA_v2.g19318.t1">
    <property type="protein sequence ID" value="PDA_v2.g19318.t1"/>
    <property type="gene ID" value="PDA_v2.g19318"/>
</dbReference>